<feature type="transmembrane region" description="Helical" evidence="1">
    <location>
        <begin position="240"/>
        <end position="262"/>
    </location>
</feature>
<dbReference type="OMA" id="EHAYYIG"/>
<reference evidence="2 3" key="1">
    <citation type="submission" date="2016-03" db="EMBL/GenBank/DDBJ databases">
        <title>Whole genome sequencing of Grifola frondosa 9006-11.</title>
        <authorList>
            <person name="Min B."/>
            <person name="Park H."/>
            <person name="Kim J.-G."/>
            <person name="Cho H."/>
            <person name="Oh Y.-L."/>
            <person name="Kong W.-S."/>
            <person name="Choi I.-G."/>
        </authorList>
    </citation>
    <scope>NUCLEOTIDE SEQUENCE [LARGE SCALE GENOMIC DNA]</scope>
    <source>
        <strain evidence="2 3">9006-11</strain>
    </source>
</reference>
<dbReference type="EMBL" id="LUGG01000007">
    <property type="protein sequence ID" value="OBZ73320.1"/>
    <property type="molecule type" value="Genomic_DNA"/>
</dbReference>
<feature type="transmembrane region" description="Helical" evidence="1">
    <location>
        <begin position="213"/>
        <end position="234"/>
    </location>
</feature>
<dbReference type="AlphaFoldDB" id="A0A1C7M8R8"/>
<evidence type="ECO:0000313" key="2">
    <source>
        <dbReference type="EMBL" id="OBZ73320.1"/>
    </source>
</evidence>
<feature type="transmembrane region" description="Helical" evidence="1">
    <location>
        <begin position="129"/>
        <end position="149"/>
    </location>
</feature>
<gene>
    <name evidence="2" type="ORF">A0H81_06835</name>
</gene>
<keyword evidence="3" id="KW-1185">Reference proteome</keyword>
<dbReference type="Proteomes" id="UP000092993">
    <property type="component" value="Unassembled WGS sequence"/>
</dbReference>
<evidence type="ECO:0008006" key="4">
    <source>
        <dbReference type="Google" id="ProtNLM"/>
    </source>
</evidence>
<feature type="transmembrane region" description="Helical" evidence="1">
    <location>
        <begin position="48"/>
        <end position="65"/>
    </location>
</feature>
<name>A0A1C7M8R8_GRIFR</name>
<evidence type="ECO:0000256" key="1">
    <source>
        <dbReference type="SAM" id="Phobius"/>
    </source>
</evidence>
<keyword evidence="1" id="KW-1133">Transmembrane helix</keyword>
<dbReference type="OrthoDB" id="2796825at2759"/>
<keyword evidence="1" id="KW-0472">Membrane</keyword>
<keyword evidence="1" id="KW-0812">Transmembrane</keyword>
<evidence type="ECO:0000313" key="3">
    <source>
        <dbReference type="Proteomes" id="UP000092993"/>
    </source>
</evidence>
<feature type="transmembrane region" description="Helical" evidence="1">
    <location>
        <begin position="94"/>
        <end position="117"/>
    </location>
</feature>
<accession>A0A1C7M8R8</accession>
<proteinExistence type="predicted"/>
<protein>
    <recommendedName>
        <fullName evidence="4">G protein-coupled receptor</fullName>
    </recommendedName>
</protein>
<feature type="transmembrane region" description="Helical" evidence="1">
    <location>
        <begin position="169"/>
        <end position="192"/>
    </location>
</feature>
<sequence length="314" mass="34417">MSDALFQHSYYLAINFNDILYGVELVLYCMTMQILLQDTKRTTSRTFFMFFSTVLLFLITIYMSTEAVFGEEMWIVNADYPGGSAAWFAANASVWYQTMGTTASVILNLFSDALLIYRCYILWTDYRVIVFPSLLYLASLGLGIVELFISGSPNGDFFAGEAAKLGTAYYTSTITLNITATCIICGRIIYLGRGIESTARGRHAARYTGTMSIVVESALPYSLSGIAFLVSYGMGSQISILFGAFYGMFTCISPQMIILRVIKGHAWTKDKTAETALALQSIGTSHDQGAATNIDIEVGSRSDMKSDGGSVRGT</sequence>
<comment type="caution">
    <text evidence="2">The sequence shown here is derived from an EMBL/GenBank/DDBJ whole genome shotgun (WGS) entry which is preliminary data.</text>
</comment>
<organism evidence="2 3">
    <name type="scientific">Grifola frondosa</name>
    <name type="common">Maitake</name>
    <name type="synonym">Polyporus frondosus</name>
    <dbReference type="NCBI Taxonomy" id="5627"/>
    <lineage>
        <taxon>Eukaryota</taxon>
        <taxon>Fungi</taxon>
        <taxon>Dikarya</taxon>
        <taxon>Basidiomycota</taxon>
        <taxon>Agaricomycotina</taxon>
        <taxon>Agaricomycetes</taxon>
        <taxon>Polyporales</taxon>
        <taxon>Grifolaceae</taxon>
        <taxon>Grifola</taxon>
    </lineage>
</organism>